<feature type="compositionally biased region" description="Low complexity" evidence="9">
    <location>
        <begin position="1152"/>
        <end position="1169"/>
    </location>
</feature>
<gene>
    <name evidence="11" type="ORF">BKCO1_800032</name>
</gene>
<evidence type="ECO:0000256" key="3">
    <source>
        <dbReference type="ARBA" id="ARBA00022603"/>
    </source>
</evidence>
<dbReference type="GO" id="GO:0005634">
    <property type="term" value="C:nucleus"/>
    <property type="evidence" value="ECO:0007669"/>
    <property type="project" value="UniProtKB-SubCell"/>
</dbReference>
<dbReference type="InterPro" id="IPR018117">
    <property type="entry name" value="C5_DNA_meth_AS"/>
</dbReference>
<keyword evidence="5 8" id="KW-0949">S-adenosyl-L-methionine</keyword>
<dbReference type="RefSeq" id="XP_020133385.1">
    <property type="nucleotide sequence ID" value="XM_020279371.1"/>
</dbReference>
<evidence type="ECO:0000256" key="2">
    <source>
        <dbReference type="ARBA" id="ARBA00011975"/>
    </source>
</evidence>
<evidence type="ECO:0000256" key="6">
    <source>
        <dbReference type="ARBA" id="ARBA00023125"/>
    </source>
</evidence>
<dbReference type="PROSITE" id="PS51679">
    <property type="entry name" value="SAM_MT_C5"/>
    <property type="match status" value="1"/>
</dbReference>
<evidence type="ECO:0000256" key="1">
    <source>
        <dbReference type="ARBA" id="ARBA00004123"/>
    </source>
</evidence>
<sequence>MRLHTVIDAVSADTVTVKDELLDDFADVDLIAKDEDDCPLPQPKRVRFNETGSESIRSILESEGDPMVIDLTGDGENEPLDHPKLTRTPGPQAGPVPSPNPRIQVKPSLSNYPRSLYDGWQPPLAPTAERIALSELLRDYHRPMGDRYIMIPIREFRIYRPSNGKPILGNRQHELEPLHHLKIDAGCDCLLVDGIISLNGLERYIQGVPFETLAIDGYGDVKVHTVSKGISIMSTRAKDVWYLLQEPASDYTGYHGPFIWIADFAKYVVEYLDEHETVSLDQFKSDFYDWTRQRYGESQTFQKWVQRFDGEAKNYDFRQAAVAYGSFLWKEAWSILKTVRKNPFWGDINYIADNEREGEPPLNTATTSTEKTLVTPYVFENFKHIKPLIRFFETKNSMGSQVQAAHEKRKRALGFMDGAERAQKSTSCYPLLSKSGLMVGDYVAVYPEEATLWRDGSELWYAYIQHIQKDRHGQRFKVLWLYSASATTLAGGHYPFPNELFLSSHCNCNEATLMLKDIAGRVNVSLGSQIADGLSNKAPHFFIRQKFDPESHAFTTIKSSDFLCQCRTQTSAFEEILGKVPIGDPILAPFNEWGEPSCRPLDSYAFSDMISDTLEPVVVENYLQQSRTILVRRLIRRYACHEGPGADPNELVWTDDFLEIDPVLVGPKCHIRFFEEGEQIPSPYSRGGSGNCWYITRRLTSTGGLEALQQPFPIGLNQGIDPNAPPPRPKMVGLDVFAGGGNFGRGLEDGMAVEFLYAIDWAKNAVNTYRANRSERPCWVYWGSVNDYLRQVMDGSTVEHFAGIDQIDFIAAGSPCQGFSRLQRNKASDSSLRNISMVASVAAYVDVYRPRYAVLENVIRMAHQTEELGVFPQLLCTLVGLGYQISQHLLDAWSCGDPQRRSRLFVQIAAPGLAPIPPTTLTHSHPPGTANISLGKNLANGQRFGERRITPTPFRYVSVQESMGDLPDIQDSHSQTCIKNPDHRTVSTEASWTREMIRHIPIHPPLQGVVNAIHAGVMPQALAERFLKTGGMRAHRNSKSWSRISRDGLTSTITTTPAAACAITGRALHWQQHRVLSIREARRAQGFDERDIITGSPSEQWKIIGNSVSRSTALALGMALQEAWLANPLEHCPSNSFALPISPDAGSEDLTANPSNDPSPPNLLALSSNMPTPISVDSAERPQPQCRAAVVIDLTRDD</sequence>
<evidence type="ECO:0000256" key="5">
    <source>
        <dbReference type="ARBA" id="ARBA00022691"/>
    </source>
</evidence>
<dbReference type="InterPro" id="IPR057215">
    <property type="entry name" value="DUF7893"/>
</dbReference>
<dbReference type="GO" id="GO:0032259">
    <property type="term" value="P:methylation"/>
    <property type="evidence" value="ECO:0007669"/>
    <property type="project" value="UniProtKB-KW"/>
</dbReference>
<dbReference type="GeneID" id="31019633"/>
<keyword evidence="7" id="KW-0539">Nucleus</keyword>
<comment type="similarity">
    <text evidence="8">Belongs to the class I-like SAM-binding methyltransferase superfamily. C5-methyltransferase family.</text>
</comment>
<dbReference type="GO" id="GO:0003682">
    <property type="term" value="F:chromatin binding"/>
    <property type="evidence" value="ECO:0007669"/>
    <property type="project" value="InterPro"/>
</dbReference>
<dbReference type="Gene3D" id="3.40.50.150">
    <property type="entry name" value="Vaccinia Virus protein VP39"/>
    <property type="match status" value="1"/>
</dbReference>
<dbReference type="InterPro" id="IPR001525">
    <property type="entry name" value="C5_MeTfrase"/>
</dbReference>
<organism evidence="11 12">
    <name type="scientific">Diplodia corticola</name>
    <dbReference type="NCBI Taxonomy" id="236234"/>
    <lineage>
        <taxon>Eukaryota</taxon>
        <taxon>Fungi</taxon>
        <taxon>Dikarya</taxon>
        <taxon>Ascomycota</taxon>
        <taxon>Pezizomycotina</taxon>
        <taxon>Dothideomycetes</taxon>
        <taxon>Dothideomycetes incertae sedis</taxon>
        <taxon>Botryosphaeriales</taxon>
        <taxon>Botryosphaeriaceae</taxon>
        <taxon>Diplodia</taxon>
    </lineage>
</organism>
<reference evidence="11 12" key="1">
    <citation type="submission" date="2016-10" db="EMBL/GenBank/DDBJ databases">
        <title>Proteomics and genomics reveal pathogen-plant mechanisms compatible with a hemibiotrophic lifestyle of Diplodia corticola.</title>
        <authorList>
            <person name="Fernandes I."/>
            <person name="De Jonge R."/>
            <person name="Van De Peer Y."/>
            <person name="Devreese B."/>
            <person name="Alves A."/>
            <person name="Esteves A.C."/>
        </authorList>
    </citation>
    <scope>NUCLEOTIDE SEQUENCE [LARGE SCALE GENOMIC DNA]</scope>
    <source>
        <strain evidence="11 12">CBS 112549</strain>
    </source>
</reference>
<dbReference type="AlphaFoldDB" id="A0A1J9R9C3"/>
<keyword evidence="12" id="KW-1185">Reference proteome</keyword>
<name>A0A1J9R9C3_9PEZI</name>
<dbReference type="Gene3D" id="2.30.30.490">
    <property type="match status" value="1"/>
</dbReference>
<dbReference type="InterPro" id="IPR001025">
    <property type="entry name" value="BAH_dom"/>
</dbReference>
<evidence type="ECO:0000259" key="10">
    <source>
        <dbReference type="PROSITE" id="PS51038"/>
    </source>
</evidence>
<keyword evidence="6" id="KW-0238">DNA-binding</keyword>
<dbReference type="SUPFAM" id="SSF53335">
    <property type="entry name" value="S-adenosyl-L-methionine-dependent methyltransferases"/>
    <property type="match status" value="1"/>
</dbReference>
<dbReference type="EMBL" id="MNUE01000008">
    <property type="protein sequence ID" value="OJD37144.1"/>
    <property type="molecule type" value="Genomic_DNA"/>
</dbReference>
<feature type="region of interest" description="Disordered" evidence="9">
    <location>
        <begin position="1140"/>
        <end position="1183"/>
    </location>
</feature>
<proteinExistence type="inferred from homology"/>
<dbReference type="GO" id="GO:0003677">
    <property type="term" value="F:DNA binding"/>
    <property type="evidence" value="ECO:0007669"/>
    <property type="project" value="UniProtKB-KW"/>
</dbReference>
<dbReference type="InterPro" id="IPR043151">
    <property type="entry name" value="BAH_sf"/>
</dbReference>
<dbReference type="EC" id="2.1.1.37" evidence="2"/>
<evidence type="ECO:0000313" key="11">
    <source>
        <dbReference type="EMBL" id="OJD37144.1"/>
    </source>
</evidence>
<keyword evidence="3 8" id="KW-0489">Methyltransferase</keyword>
<evidence type="ECO:0000256" key="7">
    <source>
        <dbReference type="ARBA" id="ARBA00023242"/>
    </source>
</evidence>
<dbReference type="Pfam" id="PF25423">
    <property type="entry name" value="DUF7893"/>
    <property type="match status" value="1"/>
</dbReference>
<protein>
    <recommendedName>
        <fullName evidence="2">DNA (cytosine-5-)-methyltransferase</fullName>
        <ecNumber evidence="2">2.1.1.37</ecNumber>
    </recommendedName>
</protein>
<dbReference type="PROSITE" id="PS00094">
    <property type="entry name" value="C5_MTASE_1"/>
    <property type="match status" value="1"/>
</dbReference>
<evidence type="ECO:0000256" key="9">
    <source>
        <dbReference type="SAM" id="MobiDB-lite"/>
    </source>
</evidence>
<evidence type="ECO:0000256" key="8">
    <source>
        <dbReference type="PROSITE-ProRule" id="PRU01016"/>
    </source>
</evidence>
<dbReference type="OrthoDB" id="5376140at2759"/>
<dbReference type="PANTHER" id="PTHR10629">
    <property type="entry name" value="CYTOSINE-SPECIFIC METHYLTRANSFERASE"/>
    <property type="match status" value="1"/>
</dbReference>
<accession>A0A1J9R9C3</accession>
<comment type="subcellular location">
    <subcellularLocation>
        <location evidence="1">Nucleus</location>
    </subcellularLocation>
</comment>
<feature type="region of interest" description="Disordered" evidence="9">
    <location>
        <begin position="72"/>
        <end position="104"/>
    </location>
</feature>
<dbReference type="Pfam" id="PF00145">
    <property type="entry name" value="DNA_methylase"/>
    <property type="match status" value="1"/>
</dbReference>
<keyword evidence="4 8" id="KW-0808">Transferase</keyword>
<dbReference type="Proteomes" id="UP000183809">
    <property type="component" value="Unassembled WGS sequence"/>
</dbReference>
<dbReference type="GO" id="GO:0003886">
    <property type="term" value="F:DNA (cytosine-5-)-methyltransferase activity"/>
    <property type="evidence" value="ECO:0007669"/>
    <property type="project" value="UniProtKB-EC"/>
</dbReference>
<evidence type="ECO:0000313" key="12">
    <source>
        <dbReference type="Proteomes" id="UP000183809"/>
    </source>
</evidence>
<feature type="active site" evidence="8">
    <location>
        <position position="816"/>
    </location>
</feature>
<dbReference type="InterPro" id="IPR050390">
    <property type="entry name" value="C5-Methyltransferase"/>
</dbReference>
<dbReference type="InterPro" id="IPR029063">
    <property type="entry name" value="SAM-dependent_MTases_sf"/>
</dbReference>
<dbReference type="Gene3D" id="3.90.120.10">
    <property type="entry name" value="DNA Methylase, subunit A, domain 2"/>
    <property type="match status" value="1"/>
</dbReference>
<evidence type="ECO:0000256" key="4">
    <source>
        <dbReference type="ARBA" id="ARBA00022679"/>
    </source>
</evidence>
<dbReference type="STRING" id="236234.A0A1J9R9C3"/>
<dbReference type="PRINTS" id="PR00105">
    <property type="entry name" value="C5METTRFRASE"/>
</dbReference>
<comment type="caution">
    <text evidence="11">The sequence shown here is derived from an EMBL/GenBank/DDBJ whole genome shotgun (WGS) entry which is preliminary data.</text>
</comment>
<dbReference type="PROSITE" id="PS51038">
    <property type="entry name" value="BAH"/>
    <property type="match status" value="1"/>
</dbReference>
<dbReference type="GO" id="GO:0044027">
    <property type="term" value="P:negative regulation of gene expression via chromosomal CpG island methylation"/>
    <property type="evidence" value="ECO:0007669"/>
    <property type="project" value="TreeGrafter"/>
</dbReference>
<dbReference type="PANTHER" id="PTHR10629:SF54">
    <property type="entry name" value="DNA METHYLTRANSFERASE DIM-2"/>
    <property type="match status" value="1"/>
</dbReference>
<feature type="domain" description="BAH" evidence="10">
    <location>
        <begin position="435"/>
        <end position="558"/>
    </location>
</feature>